<evidence type="ECO:0000313" key="17">
    <source>
        <dbReference type="Proteomes" id="UP000631114"/>
    </source>
</evidence>
<dbReference type="Pfam" id="PF00224">
    <property type="entry name" value="PK"/>
    <property type="match status" value="1"/>
</dbReference>
<sequence>MVRFDSSVKLQDTIDLTESAIRYRECAFLKTWDNLNNKVCKALEAVNLKSSELLDHPSSEICNGVRQNALVEMFQILTTVCESHKLALAQTWVPCKHRRVVADGGGDADTWGFGNAWLEHHLQKGQGVGGRAFSSKSSCFSSDMTHTYTGLSGCDDYILELFTPPCTTALSKHRYFGLRLGDNEGESNITGRTSIAIRSSILQGQQRPFFETNRGGSFLRWGHVYVHGWKPRRLSNQIAPPECSPVETNRQMVRNALGPQVMAYINSFHCNIQEEFISICGAAHIPVIWATQVLESLVKSGLPTRAEITDVANGRREAARAAAIGHSQFAT</sequence>
<feature type="domain" description="Pyruvate kinase barrel" evidence="14">
    <location>
        <begin position="272"/>
        <end position="314"/>
    </location>
</feature>
<keyword evidence="6" id="KW-0479">Metal-binding</keyword>
<dbReference type="Pfam" id="PF22922">
    <property type="entry name" value="GAF_NLP"/>
    <property type="match status" value="2"/>
</dbReference>
<evidence type="ECO:0000256" key="12">
    <source>
        <dbReference type="ARBA" id="ARBA00023317"/>
    </source>
</evidence>
<dbReference type="InterPro" id="IPR001697">
    <property type="entry name" value="Pyr_Knase"/>
</dbReference>
<evidence type="ECO:0000256" key="1">
    <source>
        <dbReference type="ARBA" id="ARBA00001958"/>
    </source>
</evidence>
<organism evidence="16 17">
    <name type="scientific">Coptis chinensis</name>
    <dbReference type="NCBI Taxonomy" id="261450"/>
    <lineage>
        <taxon>Eukaryota</taxon>
        <taxon>Viridiplantae</taxon>
        <taxon>Streptophyta</taxon>
        <taxon>Embryophyta</taxon>
        <taxon>Tracheophyta</taxon>
        <taxon>Spermatophyta</taxon>
        <taxon>Magnoliopsida</taxon>
        <taxon>Ranunculales</taxon>
        <taxon>Ranunculaceae</taxon>
        <taxon>Coptidoideae</taxon>
        <taxon>Coptis</taxon>
    </lineage>
</organism>
<accession>A0A835HBL9</accession>
<evidence type="ECO:0000256" key="10">
    <source>
        <dbReference type="ARBA" id="ARBA00022842"/>
    </source>
</evidence>
<dbReference type="InterPro" id="IPR045012">
    <property type="entry name" value="NLP"/>
</dbReference>
<dbReference type="InterPro" id="IPR015813">
    <property type="entry name" value="Pyrv/PenolPyrv_kinase-like_dom"/>
</dbReference>
<evidence type="ECO:0000256" key="13">
    <source>
        <dbReference type="RuleBase" id="RU000504"/>
    </source>
</evidence>
<dbReference type="GO" id="GO:0004743">
    <property type="term" value="F:pyruvate kinase activity"/>
    <property type="evidence" value="ECO:0007669"/>
    <property type="project" value="UniProtKB-EC"/>
</dbReference>
<evidence type="ECO:0000256" key="6">
    <source>
        <dbReference type="ARBA" id="ARBA00022723"/>
    </source>
</evidence>
<protein>
    <recommendedName>
        <fullName evidence="4 13">Pyruvate kinase</fullName>
        <ecNumber evidence="4 13">2.7.1.40</ecNumber>
    </recommendedName>
</protein>
<keyword evidence="10 13" id="KW-0460">Magnesium</keyword>
<dbReference type="UniPathway" id="UPA00109">
    <property type="reaction ID" value="UER00188"/>
</dbReference>
<proteinExistence type="inferred from homology"/>
<keyword evidence="7" id="KW-0547">Nucleotide-binding</keyword>
<dbReference type="OrthoDB" id="6270329at2759"/>
<evidence type="ECO:0000259" key="15">
    <source>
        <dbReference type="Pfam" id="PF22922"/>
    </source>
</evidence>
<dbReference type="Proteomes" id="UP000631114">
    <property type="component" value="Unassembled WGS sequence"/>
</dbReference>
<evidence type="ECO:0000256" key="4">
    <source>
        <dbReference type="ARBA" id="ARBA00012142"/>
    </source>
</evidence>
<evidence type="ECO:0000256" key="2">
    <source>
        <dbReference type="ARBA" id="ARBA00004997"/>
    </source>
</evidence>
<evidence type="ECO:0000256" key="11">
    <source>
        <dbReference type="ARBA" id="ARBA00023152"/>
    </source>
</evidence>
<evidence type="ECO:0000259" key="14">
    <source>
        <dbReference type="Pfam" id="PF00224"/>
    </source>
</evidence>
<keyword evidence="5 13" id="KW-0808">Transferase</keyword>
<reference evidence="16 17" key="1">
    <citation type="submission" date="2020-10" db="EMBL/GenBank/DDBJ databases">
        <title>The Coptis chinensis genome and diversification of protoberbering-type alkaloids.</title>
        <authorList>
            <person name="Wang B."/>
            <person name="Shu S."/>
            <person name="Song C."/>
            <person name="Liu Y."/>
        </authorList>
    </citation>
    <scope>NUCLEOTIDE SEQUENCE [LARGE SCALE GENOMIC DNA]</scope>
    <source>
        <strain evidence="16">HL-2020</strain>
        <tissue evidence="16">Leaf</tissue>
    </source>
</reference>
<keyword evidence="12" id="KW-0670">Pyruvate</keyword>
<keyword evidence="11 13" id="KW-0324">Glycolysis</keyword>
<gene>
    <name evidence="16" type="ORF">IFM89_014475</name>
</gene>
<evidence type="ECO:0000256" key="5">
    <source>
        <dbReference type="ARBA" id="ARBA00022679"/>
    </source>
</evidence>
<feature type="domain" description="NLP1-9 GAF" evidence="15">
    <location>
        <begin position="107"/>
        <end position="146"/>
    </location>
</feature>
<keyword evidence="8 13" id="KW-0418">Kinase</keyword>
<dbReference type="Gene3D" id="3.20.20.60">
    <property type="entry name" value="Phosphoenolpyruvate-binding domains"/>
    <property type="match status" value="1"/>
</dbReference>
<dbReference type="InterPro" id="IPR055081">
    <property type="entry name" value="NLP1-9_GAF"/>
</dbReference>
<comment type="pathway">
    <text evidence="2 13">Carbohydrate degradation; glycolysis; pyruvate from D-glyceraldehyde 3-phosphate: step 5/5.</text>
</comment>
<dbReference type="GO" id="GO:0030955">
    <property type="term" value="F:potassium ion binding"/>
    <property type="evidence" value="ECO:0007669"/>
    <property type="project" value="InterPro"/>
</dbReference>
<evidence type="ECO:0000256" key="7">
    <source>
        <dbReference type="ARBA" id="ARBA00022741"/>
    </source>
</evidence>
<comment type="catalytic activity">
    <reaction evidence="13">
        <text>pyruvate + ATP = phosphoenolpyruvate + ADP + H(+)</text>
        <dbReference type="Rhea" id="RHEA:18157"/>
        <dbReference type="ChEBI" id="CHEBI:15361"/>
        <dbReference type="ChEBI" id="CHEBI:15378"/>
        <dbReference type="ChEBI" id="CHEBI:30616"/>
        <dbReference type="ChEBI" id="CHEBI:58702"/>
        <dbReference type="ChEBI" id="CHEBI:456216"/>
        <dbReference type="EC" id="2.7.1.40"/>
    </reaction>
</comment>
<dbReference type="InterPro" id="IPR015793">
    <property type="entry name" value="Pyrv_Knase_brl"/>
</dbReference>
<dbReference type="PANTHER" id="PTHR32002">
    <property type="entry name" value="PROTEIN NLP8"/>
    <property type="match status" value="1"/>
</dbReference>
<evidence type="ECO:0000256" key="8">
    <source>
        <dbReference type="ARBA" id="ARBA00022777"/>
    </source>
</evidence>
<dbReference type="EC" id="2.7.1.40" evidence="4 13"/>
<dbReference type="GO" id="GO:0005524">
    <property type="term" value="F:ATP binding"/>
    <property type="evidence" value="ECO:0007669"/>
    <property type="project" value="UniProtKB-KW"/>
</dbReference>
<dbReference type="PANTHER" id="PTHR32002:SF35">
    <property type="entry name" value="PROTEIN NLP6"/>
    <property type="match status" value="1"/>
</dbReference>
<evidence type="ECO:0000256" key="3">
    <source>
        <dbReference type="ARBA" id="ARBA00008663"/>
    </source>
</evidence>
<dbReference type="GO" id="GO:0000287">
    <property type="term" value="F:magnesium ion binding"/>
    <property type="evidence" value="ECO:0007669"/>
    <property type="project" value="InterPro"/>
</dbReference>
<dbReference type="EMBL" id="JADFTS010000007">
    <property type="protein sequence ID" value="KAF9596911.1"/>
    <property type="molecule type" value="Genomic_DNA"/>
</dbReference>
<evidence type="ECO:0000313" key="16">
    <source>
        <dbReference type="EMBL" id="KAF9596911.1"/>
    </source>
</evidence>
<evidence type="ECO:0000256" key="9">
    <source>
        <dbReference type="ARBA" id="ARBA00022840"/>
    </source>
</evidence>
<comment type="similarity">
    <text evidence="3 13">Belongs to the pyruvate kinase family.</text>
</comment>
<dbReference type="InterPro" id="IPR040442">
    <property type="entry name" value="Pyrv_kinase-like_dom_sf"/>
</dbReference>
<dbReference type="PRINTS" id="PR01050">
    <property type="entry name" value="PYRUVTKNASE"/>
</dbReference>
<name>A0A835HBL9_9MAGN</name>
<dbReference type="AlphaFoldDB" id="A0A835HBL9"/>
<feature type="domain" description="NLP1-9 GAF" evidence="15">
    <location>
        <begin position="61"/>
        <end position="98"/>
    </location>
</feature>
<dbReference type="SUPFAM" id="SSF51621">
    <property type="entry name" value="Phosphoenolpyruvate/pyruvate domain"/>
    <property type="match status" value="1"/>
</dbReference>
<dbReference type="GO" id="GO:0016301">
    <property type="term" value="F:kinase activity"/>
    <property type="evidence" value="ECO:0007669"/>
    <property type="project" value="UniProtKB-KW"/>
</dbReference>
<comment type="caution">
    <text evidence="16">The sequence shown here is derived from an EMBL/GenBank/DDBJ whole genome shotgun (WGS) entry which is preliminary data.</text>
</comment>
<dbReference type="GO" id="GO:0003700">
    <property type="term" value="F:DNA-binding transcription factor activity"/>
    <property type="evidence" value="ECO:0007669"/>
    <property type="project" value="InterPro"/>
</dbReference>
<keyword evidence="17" id="KW-1185">Reference proteome</keyword>
<comment type="cofactor">
    <cofactor evidence="1">
        <name>K(+)</name>
        <dbReference type="ChEBI" id="CHEBI:29103"/>
    </cofactor>
</comment>
<keyword evidence="9" id="KW-0067">ATP-binding</keyword>